<dbReference type="AlphaFoldDB" id="A0A8J2J217"/>
<feature type="non-terminal residue" evidence="1">
    <location>
        <position position="31"/>
    </location>
</feature>
<dbReference type="EMBL" id="CAJVCH010007842">
    <property type="protein sequence ID" value="CAG7661815.1"/>
    <property type="molecule type" value="Genomic_DNA"/>
</dbReference>
<dbReference type="Proteomes" id="UP000708208">
    <property type="component" value="Unassembled WGS sequence"/>
</dbReference>
<name>A0A8J2J217_9HEXA</name>
<comment type="caution">
    <text evidence="1">The sequence shown here is derived from an EMBL/GenBank/DDBJ whole genome shotgun (WGS) entry which is preliminary data.</text>
</comment>
<keyword evidence="2" id="KW-1185">Reference proteome</keyword>
<accession>A0A8J2J217</accession>
<evidence type="ECO:0000313" key="1">
    <source>
        <dbReference type="EMBL" id="CAG7661815.1"/>
    </source>
</evidence>
<organism evidence="1 2">
    <name type="scientific">Allacma fusca</name>
    <dbReference type="NCBI Taxonomy" id="39272"/>
    <lineage>
        <taxon>Eukaryota</taxon>
        <taxon>Metazoa</taxon>
        <taxon>Ecdysozoa</taxon>
        <taxon>Arthropoda</taxon>
        <taxon>Hexapoda</taxon>
        <taxon>Collembola</taxon>
        <taxon>Symphypleona</taxon>
        <taxon>Sminthuridae</taxon>
        <taxon>Allacma</taxon>
    </lineage>
</organism>
<evidence type="ECO:0000313" key="2">
    <source>
        <dbReference type="Proteomes" id="UP000708208"/>
    </source>
</evidence>
<proteinExistence type="predicted"/>
<protein>
    <submittedName>
        <fullName evidence="1">Uncharacterized protein</fullName>
    </submittedName>
</protein>
<reference evidence="1" key="1">
    <citation type="submission" date="2021-06" db="EMBL/GenBank/DDBJ databases">
        <authorList>
            <person name="Hodson N. C."/>
            <person name="Mongue J. A."/>
            <person name="Jaron S. K."/>
        </authorList>
    </citation>
    <scope>NUCLEOTIDE SEQUENCE</scope>
</reference>
<sequence length="31" mass="3434">MDSKFQGKLKWFWLPSPSLALQGTGPSAQRA</sequence>
<gene>
    <name evidence="1" type="ORF">AFUS01_LOCUS1417</name>
</gene>